<feature type="coiled-coil region" evidence="1">
    <location>
        <begin position="1243"/>
        <end position="1277"/>
    </location>
</feature>
<name>A0A7J7IV70_BUGNE</name>
<feature type="compositionally biased region" description="Low complexity" evidence="2">
    <location>
        <begin position="277"/>
        <end position="301"/>
    </location>
</feature>
<sequence>MASLIKGQIVKHLSKFTKNLSPDKIQISTLKGEGELTNLELNEEVLMELMDLPTWLRLKKAVCNRVNIKIQWSKLKSQPIQLFLDEIDISMEMCDDLRQPDNASGLPSYSSGGRYGFGDRVVDGMSLQINTVNISFTSKAFQASLNLSRIIIQSKTPTWRTASDLQYTRVSEKSRDLLLTFKEISWQTLKIEADCMVKEGLKQTTPLRLITNESKIRICVKKRYSDGSTVATKLQFLVDDLLWIITDSQMKAAVVFAKHLKDNIDKANEQSKRNVAQKLQKQRQAQQKHSQNKSSNSSNLSVNQSRLSALFSKYDISETSYHVHTGRIDLHICDDVNDANRNRLVDGGALGIAIMKLLVSHYPMRSPGENRQSWAKFDGSMASRDEWTVNLIQKYTEQLRLDQKIGLIDVNKYGSPEVITSKLVERLTMLTVEDFFVTTVSNEQKGINRPSKLIMSDKRALFLPPDMSAVHLEHAEYFFDSHIQLPTPCPNAYINVNPVKLCVDTYTITWLSSFALSLAKDVDELLAALPIDTDKKKERMELRLEALMPKIVLPVVGAVPEFQHDRPDTLQILISKVIITNNHLVLPTKNVSTHAHRTLSSDYEALSLCKSTSFPSISSDLKLISSLHEEYAVRDQVSYMSVGENSVYDVPQSNFEMLSIELEQFWVEFLGVKNAGNRPVSFVESFPIVIWLAQPLDDSLSDDNKVKEKLKEVSGDSIETRNVNEAHMSVIVNIGAKICAQLNHYQYCFLMRLADSFSEMADTVAKEAKMHKDLFHSKDRPSILPAIESTSVVLLIKEVQFAMIAKPDIRPTTKVTDNVDSLSSGTETEQLSASSPVCSYEPTAAAESSAEKIQLTLTTADDIQTDINLSARSESPVGSDSGIASVVVGSCPTPVESDMHLEKSTFYHNTNPDHALVKKNSKSLSFTNDSSLSIEQAIGNKLSSAFNRVTSKVKKPFNRSAEDSDSWDTMSITSAMSDELDLLSELDGQEEEAAFSNQSRGLNDEEQESVFSTGIADRPKQLVAVTVFRLTNIEVGLQSADDGLIAKVAVKSLHNQDRGNMYYEEFQAQQLLDMSNYCIDETTDDNRPIRVRFSQGPLAKDLAYGAEETGFAHIQVSDYKLSFLSSTVEKLGPLFKDENEAKPFPMCIEVSNFDVELEDDSLPAYNTEWPSVSMKLHISKVSLLKGLDNIFHVQGETCLSDTNSALNKKTIIMADKSTNTVAVPETVDAHVGNQVSVTRTSSSAQLLQEMRFLQDENKALKEQIIRLNDKLIEKDHEEFERIESAPTSDTNTLLMDLDYYKKETQTLRAQK</sequence>
<dbReference type="InterPro" id="IPR026728">
    <property type="entry name" value="BLTP3A/B"/>
</dbReference>
<feature type="region of interest" description="Disordered" evidence="2">
    <location>
        <begin position="267"/>
        <end position="301"/>
    </location>
</feature>
<comment type="caution">
    <text evidence="3">The sequence shown here is derived from an EMBL/GenBank/DDBJ whole genome shotgun (WGS) entry which is preliminary data.</text>
</comment>
<dbReference type="Proteomes" id="UP000593567">
    <property type="component" value="Unassembled WGS sequence"/>
</dbReference>
<accession>A0A7J7IV70</accession>
<protein>
    <recommendedName>
        <fullName evidence="5">UHRF1-binding protein 1-like</fullName>
    </recommendedName>
</protein>
<proteinExistence type="predicted"/>
<organism evidence="3 4">
    <name type="scientific">Bugula neritina</name>
    <name type="common">Brown bryozoan</name>
    <name type="synonym">Sertularia neritina</name>
    <dbReference type="NCBI Taxonomy" id="10212"/>
    <lineage>
        <taxon>Eukaryota</taxon>
        <taxon>Metazoa</taxon>
        <taxon>Spiralia</taxon>
        <taxon>Lophotrochozoa</taxon>
        <taxon>Bryozoa</taxon>
        <taxon>Gymnolaemata</taxon>
        <taxon>Cheilostomatida</taxon>
        <taxon>Flustrina</taxon>
        <taxon>Buguloidea</taxon>
        <taxon>Bugulidae</taxon>
        <taxon>Bugula</taxon>
    </lineage>
</organism>
<evidence type="ECO:0000313" key="4">
    <source>
        <dbReference type="Proteomes" id="UP000593567"/>
    </source>
</evidence>
<keyword evidence="4" id="KW-1185">Reference proteome</keyword>
<evidence type="ECO:0008006" key="5">
    <source>
        <dbReference type="Google" id="ProtNLM"/>
    </source>
</evidence>
<dbReference type="PANTHER" id="PTHR22774">
    <property type="entry name" value="CHOREIN N-TERMINAL DOMAIN-CONTAINING PROTEIN"/>
    <property type="match status" value="1"/>
</dbReference>
<evidence type="ECO:0000313" key="3">
    <source>
        <dbReference type="EMBL" id="KAF6017740.1"/>
    </source>
</evidence>
<evidence type="ECO:0000256" key="1">
    <source>
        <dbReference type="SAM" id="Coils"/>
    </source>
</evidence>
<feature type="region of interest" description="Disordered" evidence="2">
    <location>
        <begin position="814"/>
        <end position="837"/>
    </location>
</feature>
<dbReference type="PANTHER" id="PTHR22774:SF11">
    <property type="entry name" value="CHOREIN N-TERMINAL DOMAIN-CONTAINING PROTEIN"/>
    <property type="match status" value="1"/>
</dbReference>
<dbReference type="Pfam" id="PF24917">
    <property type="entry name" value="BLTP3A_B"/>
    <property type="match status" value="3"/>
</dbReference>
<dbReference type="OrthoDB" id="43807at2759"/>
<reference evidence="3" key="1">
    <citation type="submission" date="2020-06" db="EMBL/GenBank/DDBJ databases">
        <title>Draft genome of Bugula neritina, a colonial animal packing powerful symbionts and potential medicines.</title>
        <authorList>
            <person name="Rayko M."/>
        </authorList>
    </citation>
    <scope>NUCLEOTIDE SEQUENCE [LARGE SCALE GENOMIC DNA]</scope>
    <source>
        <strain evidence="3">Kwan_BN1</strain>
    </source>
</reference>
<keyword evidence="1" id="KW-0175">Coiled coil</keyword>
<evidence type="ECO:0000256" key="2">
    <source>
        <dbReference type="SAM" id="MobiDB-lite"/>
    </source>
</evidence>
<dbReference type="EMBL" id="VXIV02003364">
    <property type="protein sequence ID" value="KAF6017740.1"/>
    <property type="molecule type" value="Genomic_DNA"/>
</dbReference>
<gene>
    <name evidence="3" type="ORF">EB796_023941</name>
</gene>